<evidence type="ECO:0000313" key="6">
    <source>
        <dbReference type="Proteomes" id="UP001589814"/>
    </source>
</evidence>
<gene>
    <name evidence="3 5" type="primary">zapE</name>
    <name evidence="5" type="ORF">ACFFHW_02920</name>
</gene>
<dbReference type="SUPFAM" id="SSF52540">
    <property type="entry name" value="P-loop containing nucleoside triphosphate hydrolases"/>
    <property type="match status" value="1"/>
</dbReference>
<keyword evidence="3 5" id="KW-0132">Cell division</keyword>
<dbReference type="PANTHER" id="PTHR12169">
    <property type="entry name" value="ATPASE N2B"/>
    <property type="match status" value="1"/>
</dbReference>
<keyword evidence="6" id="KW-1185">Reference proteome</keyword>
<evidence type="ECO:0000313" key="5">
    <source>
        <dbReference type="EMBL" id="MFC0266959.1"/>
    </source>
</evidence>
<dbReference type="NCBIfam" id="NF040713">
    <property type="entry name" value="ZapE"/>
    <property type="match status" value="1"/>
</dbReference>
<feature type="region of interest" description="Disordered" evidence="4">
    <location>
        <begin position="1"/>
        <end position="62"/>
    </location>
</feature>
<comment type="similarity">
    <text evidence="3">Belongs to the AFG1 ATPase family. ZapE subfamily.</text>
</comment>
<dbReference type="Gene3D" id="3.40.50.300">
    <property type="entry name" value="P-loop containing nucleotide triphosphate hydrolases"/>
    <property type="match status" value="1"/>
</dbReference>
<protein>
    <recommendedName>
        <fullName evidence="3">Cell division protein ZapE</fullName>
    </recommendedName>
    <alternativeName>
        <fullName evidence="3">Z ring-associated protein ZapE</fullName>
    </alternativeName>
</protein>
<dbReference type="HAMAP" id="MF_01919">
    <property type="entry name" value="ZapE"/>
    <property type="match status" value="1"/>
</dbReference>
<dbReference type="PANTHER" id="PTHR12169:SF6">
    <property type="entry name" value="AFG1-LIKE ATPASE"/>
    <property type="match status" value="1"/>
</dbReference>
<dbReference type="InterPro" id="IPR027417">
    <property type="entry name" value="P-loop_NTPase"/>
</dbReference>
<evidence type="ECO:0000256" key="2">
    <source>
        <dbReference type="ARBA" id="ARBA00022840"/>
    </source>
</evidence>
<dbReference type="Proteomes" id="UP001589814">
    <property type="component" value="Unassembled WGS sequence"/>
</dbReference>
<dbReference type="InterPro" id="IPR030870">
    <property type="entry name" value="ZapE"/>
</dbReference>
<dbReference type="RefSeq" id="WP_019952251.1">
    <property type="nucleotide sequence ID" value="NZ_JBHLVX010000011.1"/>
</dbReference>
<keyword evidence="2 3" id="KW-0067">ATP-binding</keyword>
<dbReference type="EMBL" id="JBHLVX010000011">
    <property type="protein sequence ID" value="MFC0266959.1"/>
    <property type="molecule type" value="Genomic_DNA"/>
</dbReference>
<keyword evidence="3" id="KW-0963">Cytoplasm</keyword>
<evidence type="ECO:0000256" key="1">
    <source>
        <dbReference type="ARBA" id="ARBA00022741"/>
    </source>
</evidence>
<dbReference type="Pfam" id="PF03969">
    <property type="entry name" value="AFG1_ATPase"/>
    <property type="match status" value="1"/>
</dbReference>
<comment type="subunit">
    <text evidence="3">Interacts with FtsZ.</text>
</comment>
<keyword evidence="3" id="KW-0131">Cell cycle</keyword>
<feature type="binding site" evidence="3">
    <location>
        <begin position="89"/>
        <end position="96"/>
    </location>
    <ligand>
        <name>ATP</name>
        <dbReference type="ChEBI" id="CHEBI:30616"/>
    </ligand>
</feature>
<sequence>MSRLPPLEQYKKDLQRDDFHYDPAQEKTVEHLQRLYDELTSRPRPQPSVQGADEGGGLKSRMSGLFGKRQAQAPSAPQQPDIKGLYLWGGVGRGKTWLVDTFHDSLPFDDRMRMHFHRFMQRVHRELDVHKGQKNPLTQIAVKLAGEARVICLDEFFVKDITDAMILGNLLDALFAQKVVLVTTSNIVPDELYKNGLQRDRFLPAIDLLNRHCEVINVDGGIDHRLRTLTREEIFHTPADDDAEKALAESFERIAGESAQAASLRINGRSLAAKGSHNGVVWFDFDTLCDGPRSQNDYIELSREYHSVLISAVPVMGASVEDKSRRFINLVDEFYDRAVKLVMSAEASPEALYSGGQLEFEFERTVSRLQEMQSSEYLALAHKP</sequence>
<feature type="compositionally biased region" description="Basic and acidic residues" evidence="4">
    <location>
        <begin position="9"/>
        <end position="41"/>
    </location>
</feature>
<name>A0ABV6FZY4_9GAMM</name>
<evidence type="ECO:0000256" key="4">
    <source>
        <dbReference type="SAM" id="MobiDB-lite"/>
    </source>
</evidence>
<accession>A0ABV6FZY4</accession>
<keyword evidence="1 3" id="KW-0547">Nucleotide-binding</keyword>
<reference evidence="5 6" key="1">
    <citation type="submission" date="2024-09" db="EMBL/GenBank/DDBJ databases">
        <authorList>
            <person name="Sun Q."/>
            <person name="Mori K."/>
        </authorList>
    </citation>
    <scope>NUCLEOTIDE SEQUENCE [LARGE SCALE GENOMIC DNA]</scope>
    <source>
        <strain evidence="5 6">CCM 7415</strain>
    </source>
</reference>
<evidence type="ECO:0000256" key="3">
    <source>
        <dbReference type="HAMAP-Rule" id="MF_01919"/>
    </source>
</evidence>
<comment type="function">
    <text evidence="3">Reduces the stability of FtsZ polymers in the presence of ATP.</text>
</comment>
<comment type="caution">
    <text evidence="5">The sequence shown here is derived from an EMBL/GenBank/DDBJ whole genome shotgun (WGS) entry which is preliminary data.</text>
</comment>
<organism evidence="5 6">
    <name type="scientific">Kushneria aurantia</name>
    <dbReference type="NCBI Taxonomy" id="504092"/>
    <lineage>
        <taxon>Bacteria</taxon>
        <taxon>Pseudomonadati</taxon>
        <taxon>Pseudomonadota</taxon>
        <taxon>Gammaproteobacteria</taxon>
        <taxon>Oceanospirillales</taxon>
        <taxon>Halomonadaceae</taxon>
        <taxon>Kushneria</taxon>
    </lineage>
</organism>
<dbReference type="InterPro" id="IPR005654">
    <property type="entry name" value="ATPase_AFG1-like"/>
</dbReference>
<dbReference type="GO" id="GO:0051301">
    <property type="term" value="P:cell division"/>
    <property type="evidence" value="ECO:0007669"/>
    <property type="project" value="UniProtKB-KW"/>
</dbReference>
<proteinExistence type="inferred from homology"/>
<comment type="subcellular location">
    <subcellularLocation>
        <location evidence="3">Cytoplasm</location>
    </subcellularLocation>
</comment>
<keyword evidence="3" id="KW-0378">Hydrolase</keyword>